<dbReference type="InParanoid" id="E5R3Z3"/>
<dbReference type="VEuPathDB" id="FungiDB:MGYG_01854"/>
<dbReference type="AlphaFoldDB" id="E5R3Z3"/>
<dbReference type="OrthoDB" id="4174295at2759"/>
<dbReference type="Proteomes" id="UP000002669">
    <property type="component" value="Unassembled WGS sequence"/>
</dbReference>
<feature type="region of interest" description="Disordered" evidence="1">
    <location>
        <begin position="66"/>
        <end position="120"/>
    </location>
</feature>
<dbReference type="STRING" id="535722.E5R3Z3"/>
<dbReference type="OMA" id="DSKAICG"/>
<dbReference type="RefSeq" id="XP_003177791.1">
    <property type="nucleotide sequence ID" value="XM_003177743.1"/>
</dbReference>
<sequence length="142" mass="14010">MASPPPCLLGAVNTQGHPGDFETLCGDGSTRVNKDLVKLCGNDYKEALKGFTDACGEAGYKIHLTPISSSSSSSPSHTASSTGSMTTSVVSPTSTSGSGSSPSSGMGSSPSSTAPPNNVGALQKADSMFVALVVAIVGAIAL</sequence>
<feature type="compositionally biased region" description="Low complexity" evidence="1">
    <location>
        <begin position="68"/>
        <end position="116"/>
    </location>
</feature>
<evidence type="ECO:0000313" key="2">
    <source>
        <dbReference type="EMBL" id="EFQ98839.1"/>
    </source>
</evidence>
<organism evidence="3">
    <name type="scientific">Arthroderma gypseum (strain ATCC MYA-4604 / CBS 118893)</name>
    <name type="common">Microsporum gypseum</name>
    <dbReference type="NCBI Taxonomy" id="535722"/>
    <lineage>
        <taxon>Eukaryota</taxon>
        <taxon>Fungi</taxon>
        <taxon>Dikarya</taxon>
        <taxon>Ascomycota</taxon>
        <taxon>Pezizomycotina</taxon>
        <taxon>Eurotiomycetes</taxon>
        <taxon>Eurotiomycetidae</taxon>
        <taxon>Onygenales</taxon>
        <taxon>Arthrodermataceae</taxon>
        <taxon>Nannizzia</taxon>
    </lineage>
</organism>
<keyword evidence="3" id="KW-1185">Reference proteome</keyword>
<evidence type="ECO:0000313" key="3">
    <source>
        <dbReference type="Proteomes" id="UP000002669"/>
    </source>
</evidence>
<dbReference type="HOGENOM" id="CLU_110345_1_0_1"/>
<accession>E5R3Z3</accession>
<dbReference type="EMBL" id="DS989822">
    <property type="protein sequence ID" value="EFQ98839.1"/>
    <property type="molecule type" value="Genomic_DNA"/>
</dbReference>
<dbReference type="eggNOG" id="ENOG502S1X2">
    <property type="taxonomic scope" value="Eukaryota"/>
</dbReference>
<name>E5R3Z3_ARTGP</name>
<gene>
    <name evidence="2" type="ORF">MGYG_01854</name>
</gene>
<dbReference type="GeneID" id="10033126"/>
<protein>
    <submittedName>
        <fullName evidence="2">Uncharacterized protein</fullName>
    </submittedName>
</protein>
<evidence type="ECO:0000256" key="1">
    <source>
        <dbReference type="SAM" id="MobiDB-lite"/>
    </source>
</evidence>
<reference evidence="3" key="1">
    <citation type="journal article" date="2012" name="MBio">
        <title>Comparative genome analysis of Trichophyton rubrum and related dermatophytes reveals candidate genes involved in infection.</title>
        <authorList>
            <person name="Martinez D.A."/>
            <person name="Oliver B.G."/>
            <person name="Graeser Y."/>
            <person name="Goldberg J.M."/>
            <person name="Li W."/>
            <person name="Martinez-Rossi N.M."/>
            <person name="Monod M."/>
            <person name="Shelest E."/>
            <person name="Barton R.C."/>
            <person name="Birch E."/>
            <person name="Brakhage A.A."/>
            <person name="Chen Z."/>
            <person name="Gurr S.J."/>
            <person name="Heiman D."/>
            <person name="Heitman J."/>
            <person name="Kosti I."/>
            <person name="Rossi A."/>
            <person name="Saif S."/>
            <person name="Samalova M."/>
            <person name="Saunders C.W."/>
            <person name="Shea T."/>
            <person name="Summerbell R.C."/>
            <person name="Xu J."/>
            <person name="Young S."/>
            <person name="Zeng Q."/>
            <person name="Birren B.W."/>
            <person name="Cuomo C.A."/>
            <person name="White T.C."/>
        </authorList>
    </citation>
    <scope>NUCLEOTIDE SEQUENCE [LARGE SCALE GENOMIC DNA]</scope>
    <source>
        <strain evidence="3">ATCC MYA-4604 / CBS 118893</strain>
    </source>
</reference>
<proteinExistence type="predicted"/>